<dbReference type="Gene3D" id="3.10.450.50">
    <property type="match status" value="1"/>
</dbReference>
<dbReference type="InterPro" id="IPR032710">
    <property type="entry name" value="NTF2-like_dom_sf"/>
</dbReference>
<evidence type="ECO:0000313" key="3">
    <source>
        <dbReference type="Proteomes" id="UP000198575"/>
    </source>
</evidence>
<proteinExistence type="predicted"/>
<keyword evidence="3" id="KW-1185">Reference proteome</keyword>
<keyword evidence="1" id="KW-0732">Signal</keyword>
<name>A0A1I4XH94_9GAMM</name>
<evidence type="ECO:0008006" key="4">
    <source>
        <dbReference type="Google" id="ProtNLM"/>
    </source>
</evidence>
<reference evidence="2 3" key="1">
    <citation type="submission" date="2016-10" db="EMBL/GenBank/DDBJ databases">
        <authorList>
            <person name="de Groot N.N."/>
        </authorList>
    </citation>
    <scope>NUCLEOTIDE SEQUENCE [LARGE SCALE GENOMIC DNA]</scope>
    <source>
        <strain evidence="2 3">CGMCC 1.7659</strain>
    </source>
</reference>
<sequence>MKMRIAQLLPSPLVLAGWLILSAACAAPTTAMASSTDVAKPMPWDYFCRLQFDLAQRTDMESFRDYDADTFRAGHTDDAVTVFSSGAVRYGIDAIMQALASHFSGREAIWEWTELSRSVNGCKTAYILYETHYRIPRINLDIHALTGVTYTYRHGLWLAVADQGTQLPDPAP</sequence>
<dbReference type="EMBL" id="FOVF01000010">
    <property type="protein sequence ID" value="SFN25288.1"/>
    <property type="molecule type" value="Genomic_DNA"/>
</dbReference>
<gene>
    <name evidence="2" type="ORF">SAMN05216289_11019</name>
</gene>
<organism evidence="2 3">
    <name type="scientific">Dokdonella immobilis</name>
    <dbReference type="NCBI Taxonomy" id="578942"/>
    <lineage>
        <taxon>Bacteria</taxon>
        <taxon>Pseudomonadati</taxon>
        <taxon>Pseudomonadota</taxon>
        <taxon>Gammaproteobacteria</taxon>
        <taxon>Lysobacterales</taxon>
        <taxon>Rhodanobacteraceae</taxon>
        <taxon>Dokdonella</taxon>
    </lineage>
</organism>
<evidence type="ECO:0000313" key="2">
    <source>
        <dbReference type="EMBL" id="SFN25288.1"/>
    </source>
</evidence>
<dbReference type="SUPFAM" id="SSF54427">
    <property type="entry name" value="NTF2-like"/>
    <property type="match status" value="1"/>
</dbReference>
<feature type="signal peptide" evidence="1">
    <location>
        <begin position="1"/>
        <end position="26"/>
    </location>
</feature>
<dbReference type="AlphaFoldDB" id="A0A1I4XH94"/>
<dbReference type="PROSITE" id="PS51257">
    <property type="entry name" value="PROKAR_LIPOPROTEIN"/>
    <property type="match status" value="1"/>
</dbReference>
<protein>
    <recommendedName>
        <fullName evidence="4">SnoaL-like domain-containing protein</fullName>
    </recommendedName>
</protein>
<evidence type="ECO:0000256" key="1">
    <source>
        <dbReference type="SAM" id="SignalP"/>
    </source>
</evidence>
<accession>A0A1I4XH94</accession>
<dbReference type="Proteomes" id="UP000198575">
    <property type="component" value="Unassembled WGS sequence"/>
</dbReference>
<feature type="chain" id="PRO_5011618831" description="SnoaL-like domain-containing protein" evidence="1">
    <location>
        <begin position="27"/>
        <end position="172"/>
    </location>
</feature>